<organism evidence="1">
    <name type="scientific">Arion vulgaris</name>
    <dbReference type="NCBI Taxonomy" id="1028688"/>
    <lineage>
        <taxon>Eukaryota</taxon>
        <taxon>Metazoa</taxon>
        <taxon>Spiralia</taxon>
        <taxon>Lophotrochozoa</taxon>
        <taxon>Mollusca</taxon>
        <taxon>Gastropoda</taxon>
        <taxon>Heterobranchia</taxon>
        <taxon>Euthyneura</taxon>
        <taxon>Panpulmonata</taxon>
        <taxon>Eupulmonata</taxon>
        <taxon>Stylommatophora</taxon>
        <taxon>Helicina</taxon>
        <taxon>Arionoidea</taxon>
        <taxon>Arionidae</taxon>
        <taxon>Arion</taxon>
    </lineage>
</organism>
<gene>
    <name evidence="1" type="primary">ORF81494</name>
</gene>
<feature type="non-terminal residue" evidence="1">
    <location>
        <position position="57"/>
    </location>
</feature>
<sequence length="57" mass="6257">MMAYAIDQSLPAYWTNSSGSGSSYEEFLKNADKATFNMIQSVIKSTWKSKDVGAGKD</sequence>
<evidence type="ECO:0000313" key="1">
    <source>
        <dbReference type="EMBL" id="CEK72218.1"/>
    </source>
</evidence>
<name>A0A0B6ZUE1_9EUPU</name>
<dbReference type="EMBL" id="HACG01025353">
    <property type="protein sequence ID" value="CEK72218.1"/>
    <property type="molecule type" value="Transcribed_RNA"/>
</dbReference>
<reference evidence="1" key="1">
    <citation type="submission" date="2014-12" db="EMBL/GenBank/DDBJ databases">
        <title>Insight into the proteome of Arion vulgaris.</title>
        <authorList>
            <person name="Aradska J."/>
            <person name="Bulat T."/>
            <person name="Smidak R."/>
            <person name="Sarate P."/>
            <person name="Gangsoo J."/>
            <person name="Sialana F."/>
            <person name="Bilban M."/>
            <person name="Lubec G."/>
        </authorList>
    </citation>
    <scope>NUCLEOTIDE SEQUENCE</scope>
    <source>
        <tissue evidence="1">Skin</tissue>
    </source>
</reference>
<proteinExistence type="predicted"/>
<accession>A0A0B6ZUE1</accession>
<protein>
    <submittedName>
        <fullName evidence="1">Uncharacterized protein</fullName>
    </submittedName>
</protein>
<dbReference type="AlphaFoldDB" id="A0A0B6ZUE1"/>